<dbReference type="EMBL" id="CP058952">
    <property type="protein sequence ID" value="QLI81790.1"/>
    <property type="molecule type" value="Genomic_DNA"/>
</dbReference>
<reference evidence="2 3" key="1">
    <citation type="journal article" date="2016" name="Int. J. Syst. Evol. Microbiol.">
        <title>Chitinibacter fontanus sp. nov., isolated from a spring.</title>
        <authorList>
            <person name="Sheu S.Y."/>
            <person name="Li Y.S."/>
            <person name="Young C.C."/>
            <person name="Chen W.M."/>
        </authorList>
    </citation>
    <scope>NUCLEOTIDE SEQUENCE [LARGE SCALE GENOMIC DNA]</scope>
    <source>
        <strain evidence="2 3">STM-7</strain>
    </source>
</reference>
<keyword evidence="1" id="KW-1133">Transmembrane helix</keyword>
<keyword evidence="1" id="KW-0472">Membrane</keyword>
<dbReference type="InterPro" id="IPR007360">
    <property type="entry name" value="SirB"/>
</dbReference>
<dbReference type="Pfam" id="PF04247">
    <property type="entry name" value="SirB"/>
    <property type="match status" value="1"/>
</dbReference>
<protein>
    <submittedName>
        <fullName evidence="2">SirB2 family protein</fullName>
    </submittedName>
</protein>
<feature type="transmembrane region" description="Helical" evidence="1">
    <location>
        <begin position="43"/>
        <end position="65"/>
    </location>
</feature>
<dbReference type="KEGG" id="cfon:HZU75_09715"/>
<evidence type="ECO:0000313" key="2">
    <source>
        <dbReference type="EMBL" id="QLI81790.1"/>
    </source>
</evidence>
<gene>
    <name evidence="2" type="ORF">HZU75_09715</name>
</gene>
<feature type="transmembrane region" description="Helical" evidence="1">
    <location>
        <begin position="12"/>
        <end position="31"/>
    </location>
</feature>
<dbReference type="PIRSF" id="PIRSF005610">
    <property type="entry name" value="SirB"/>
    <property type="match status" value="1"/>
</dbReference>
<feature type="transmembrane region" description="Helical" evidence="1">
    <location>
        <begin position="71"/>
        <end position="89"/>
    </location>
</feature>
<dbReference type="PANTHER" id="PTHR39594">
    <property type="entry name" value="PROTEIN YCHQ"/>
    <property type="match status" value="1"/>
</dbReference>
<name>A0A7D5ZK44_9NEIS</name>
<dbReference type="Proteomes" id="UP000510822">
    <property type="component" value="Chromosome"/>
</dbReference>
<feature type="transmembrane region" description="Helical" evidence="1">
    <location>
        <begin position="101"/>
        <end position="119"/>
    </location>
</feature>
<dbReference type="AlphaFoldDB" id="A0A7D5ZK44"/>
<evidence type="ECO:0000256" key="1">
    <source>
        <dbReference type="SAM" id="Phobius"/>
    </source>
</evidence>
<dbReference type="PANTHER" id="PTHR39594:SF1">
    <property type="entry name" value="PROTEIN YCHQ"/>
    <property type="match status" value="1"/>
</dbReference>
<organism evidence="2 3">
    <name type="scientific">Chitinibacter fontanus</name>
    <dbReference type="NCBI Taxonomy" id="1737446"/>
    <lineage>
        <taxon>Bacteria</taxon>
        <taxon>Pseudomonadati</taxon>
        <taxon>Pseudomonadota</taxon>
        <taxon>Betaproteobacteria</taxon>
        <taxon>Neisseriales</taxon>
        <taxon>Chitinibacteraceae</taxon>
        <taxon>Chitinibacter</taxon>
    </lineage>
</organism>
<dbReference type="GO" id="GO:0005886">
    <property type="term" value="C:plasma membrane"/>
    <property type="evidence" value="ECO:0007669"/>
    <property type="project" value="TreeGrafter"/>
</dbReference>
<keyword evidence="1" id="KW-0812">Transmembrane</keyword>
<dbReference type="RefSeq" id="WP_180305898.1">
    <property type="nucleotide sequence ID" value="NZ_CP058952.1"/>
</dbReference>
<keyword evidence="3" id="KW-1185">Reference proteome</keyword>
<sequence>MEHYLALKHLHMTLALLSGAFFVFRGGLMLRGSSWLQHKICKIAPHIIDTALLVSAIYLAITLQLSPGNSPWIAAKIAALLLYIVLGTIAIKRGKTLKIRAIALVAALVTYGYIIAVALSKNPLPWLG</sequence>
<accession>A0A7D5ZK44</accession>
<proteinExistence type="predicted"/>
<evidence type="ECO:0000313" key="3">
    <source>
        <dbReference type="Proteomes" id="UP000510822"/>
    </source>
</evidence>